<accession>A0A8H3BTC1</accession>
<dbReference type="AlphaFoldDB" id="A0A8H3BTC1"/>
<organism evidence="2 3">
    <name type="scientific">Rhizoctonia solani</name>
    <dbReference type="NCBI Taxonomy" id="456999"/>
    <lineage>
        <taxon>Eukaryota</taxon>
        <taxon>Fungi</taxon>
        <taxon>Dikarya</taxon>
        <taxon>Basidiomycota</taxon>
        <taxon>Agaricomycotina</taxon>
        <taxon>Agaricomycetes</taxon>
        <taxon>Cantharellales</taxon>
        <taxon>Ceratobasidiaceae</taxon>
        <taxon>Rhizoctonia</taxon>
    </lineage>
</organism>
<dbReference type="Proteomes" id="UP000663846">
    <property type="component" value="Unassembled WGS sequence"/>
</dbReference>
<evidence type="ECO:0000256" key="1">
    <source>
        <dbReference type="SAM" id="MobiDB-lite"/>
    </source>
</evidence>
<comment type="caution">
    <text evidence="2">The sequence shown here is derived from an EMBL/GenBank/DDBJ whole genome shotgun (WGS) entry which is preliminary data.</text>
</comment>
<name>A0A8H3BTC1_9AGAM</name>
<feature type="region of interest" description="Disordered" evidence="1">
    <location>
        <begin position="1"/>
        <end position="98"/>
    </location>
</feature>
<evidence type="ECO:0000313" key="2">
    <source>
        <dbReference type="EMBL" id="CAE6463583.1"/>
    </source>
</evidence>
<dbReference type="EMBL" id="CAJMWS010000791">
    <property type="protein sequence ID" value="CAE6463583.1"/>
    <property type="molecule type" value="Genomic_DNA"/>
</dbReference>
<sequence>MLRDELARYIQDSNQGQFSQRSTNLPSQNLTDENEPPVVTGLVDQQVPQGAALTESGSSAPISPPQPTLPDHTKSEPATTLESNDKTESTSAAQKLEKTNRLLSRNEELLRTIRSWSSHVTINEKGESLWMYHLPDISADTSWRLIPSHTIESLIGHLRFYGIGAELIDEETGELKPDKKADAGEILAYYLSCGHPPTR</sequence>
<gene>
    <name evidence="2" type="ORF">RDB_LOCUS163358</name>
</gene>
<reference evidence="2" key="1">
    <citation type="submission" date="2021-01" db="EMBL/GenBank/DDBJ databases">
        <authorList>
            <person name="Kaushik A."/>
        </authorList>
    </citation>
    <scope>NUCLEOTIDE SEQUENCE</scope>
    <source>
        <strain evidence="2">AG1-1C</strain>
    </source>
</reference>
<proteinExistence type="predicted"/>
<evidence type="ECO:0000313" key="3">
    <source>
        <dbReference type="Proteomes" id="UP000663846"/>
    </source>
</evidence>
<protein>
    <submittedName>
        <fullName evidence="2">Uncharacterized protein</fullName>
    </submittedName>
</protein>
<feature type="compositionally biased region" description="Polar residues" evidence="1">
    <location>
        <begin position="11"/>
        <end position="31"/>
    </location>
</feature>